<dbReference type="InterPro" id="IPR051599">
    <property type="entry name" value="Cell_Envelope_Assoc"/>
</dbReference>
<dbReference type="Proteomes" id="UP000317863">
    <property type="component" value="Unassembled WGS sequence"/>
</dbReference>
<evidence type="ECO:0000313" key="4">
    <source>
        <dbReference type="Proteomes" id="UP000317863"/>
    </source>
</evidence>
<evidence type="ECO:0000256" key="1">
    <source>
        <dbReference type="SAM" id="Phobius"/>
    </source>
</evidence>
<dbReference type="EMBL" id="SGJB01000007">
    <property type="protein sequence ID" value="TQQ84772.1"/>
    <property type="molecule type" value="Genomic_DNA"/>
</dbReference>
<gene>
    <name evidence="3" type="ORF">EXD82_05050</name>
</gene>
<dbReference type="GO" id="GO:0043164">
    <property type="term" value="P:Gram-negative-bacterium-type cell wall biogenesis"/>
    <property type="evidence" value="ECO:0007669"/>
    <property type="project" value="TreeGrafter"/>
</dbReference>
<dbReference type="Pfam" id="PF02698">
    <property type="entry name" value="DUF218"/>
    <property type="match status" value="1"/>
</dbReference>
<feature type="transmembrane region" description="Helical" evidence="1">
    <location>
        <begin position="62"/>
        <end position="82"/>
    </location>
</feature>
<keyword evidence="1" id="KW-0472">Membrane</keyword>
<dbReference type="Gene3D" id="3.40.50.620">
    <property type="entry name" value="HUPs"/>
    <property type="match status" value="1"/>
</dbReference>
<protein>
    <submittedName>
        <fullName evidence="3">YdcF family protein</fullName>
    </submittedName>
</protein>
<dbReference type="InterPro" id="IPR003848">
    <property type="entry name" value="DUF218"/>
</dbReference>
<dbReference type="GO" id="GO:0005886">
    <property type="term" value="C:plasma membrane"/>
    <property type="evidence" value="ECO:0007669"/>
    <property type="project" value="TreeGrafter"/>
</dbReference>
<dbReference type="PANTHER" id="PTHR30336:SF4">
    <property type="entry name" value="ENVELOPE BIOGENESIS FACTOR ELYC"/>
    <property type="match status" value="1"/>
</dbReference>
<dbReference type="AlphaFoldDB" id="A0A544QVP8"/>
<dbReference type="InterPro" id="IPR014729">
    <property type="entry name" value="Rossmann-like_a/b/a_fold"/>
</dbReference>
<reference evidence="3 4" key="1">
    <citation type="submission" date="2019-02" db="EMBL/GenBank/DDBJ databases">
        <title>Peptostreptococcaceae bacterium ZHW00191 nov., a new bacterium isolated from the human gut.</title>
        <authorList>
            <person name="Zhou H.-W."/>
            <person name="Chen X.-J."/>
        </authorList>
    </citation>
    <scope>NUCLEOTIDE SEQUENCE [LARGE SCALE GENOMIC DNA]</scope>
    <source>
        <strain evidence="3 4">ZHW00191</strain>
    </source>
</reference>
<keyword evidence="1" id="KW-1133">Transmembrane helix</keyword>
<feature type="transmembrane region" description="Helical" evidence="1">
    <location>
        <begin position="9"/>
        <end position="26"/>
    </location>
</feature>
<dbReference type="OrthoDB" id="9782395at2"/>
<sequence length="252" mass="29070">MREKIKKIPVYISCISYLYFILTYFVMNRVAFSFFFFILGTLLMVYYYLFKLIDGKKGIKMLINIIISVFLIMFSFVEFKIVSYPKETTTKSDYIIVLGARVVGKEPGLTLKGRLERACEYATKYNNKCKIVVSGGKGDGERISEAEAMKRYLVSKGIDENRIIKEDKSVNTQQNFLFSKDKIENDSNKSISNIKVTAVTTDFHTFRSSLYAKRAGYKEISFFTRSSEKILIPVMYTREFFAVIKAYTIAAI</sequence>
<dbReference type="GO" id="GO:0000270">
    <property type="term" value="P:peptidoglycan metabolic process"/>
    <property type="evidence" value="ECO:0007669"/>
    <property type="project" value="TreeGrafter"/>
</dbReference>
<comment type="caution">
    <text evidence="3">The sequence shown here is derived from an EMBL/GenBank/DDBJ whole genome shotgun (WGS) entry which is preliminary data.</text>
</comment>
<name>A0A544QVP8_9FIRM</name>
<evidence type="ECO:0000313" key="3">
    <source>
        <dbReference type="EMBL" id="TQQ84772.1"/>
    </source>
</evidence>
<evidence type="ECO:0000259" key="2">
    <source>
        <dbReference type="Pfam" id="PF02698"/>
    </source>
</evidence>
<dbReference type="PANTHER" id="PTHR30336">
    <property type="entry name" value="INNER MEMBRANE PROTEIN, PROBABLE PERMEASE"/>
    <property type="match status" value="1"/>
</dbReference>
<organism evidence="3 4">
    <name type="scientific">Peptacetobacter hominis</name>
    <dbReference type="NCBI Taxonomy" id="2743610"/>
    <lineage>
        <taxon>Bacteria</taxon>
        <taxon>Bacillati</taxon>
        <taxon>Bacillota</taxon>
        <taxon>Clostridia</taxon>
        <taxon>Peptostreptococcales</taxon>
        <taxon>Peptostreptococcaceae</taxon>
        <taxon>Peptacetobacter</taxon>
    </lineage>
</organism>
<accession>A0A544QVP8</accession>
<keyword evidence="1" id="KW-0812">Transmembrane</keyword>
<feature type="transmembrane region" description="Helical" evidence="1">
    <location>
        <begin position="32"/>
        <end position="50"/>
    </location>
</feature>
<proteinExistence type="predicted"/>
<dbReference type="CDD" id="cd06259">
    <property type="entry name" value="YdcF-like"/>
    <property type="match status" value="1"/>
</dbReference>
<keyword evidence="4" id="KW-1185">Reference proteome</keyword>
<feature type="domain" description="DUF218" evidence="2">
    <location>
        <begin position="93"/>
        <end position="224"/>
    </location>
</feature>